<dbReference type="Gene3D" id="1.20.1260.10">
    <property type="match status" value="1"/>
</dbReference>
<evidence type="ECO:0000313" key="4">
    <source>
        <dbReference type="Proteomes" id="UP000002534"/>
    </source>
</evidence>
<dbReference type="InterPro" id="IPR012347">
    <property type="entry name" value="Ferritin-like"/>
</dbReference>
<dbReference type="CDD" id="cd01045">
    <property type="entry name" value="Ferritin_like_AB"/>
    <property type="match status" value="1"/>
</dbReference>
<dbReference type="HOGENOM" id="CLU_1592999_0_0_7"/>
<organism evidence="3 4">
    <name type="scientific">Syntrophotalea carbinolica (strain DSM 2380 / NBRC 103641 / GraBd1)</name>
    <name type="common">Pelobacter carbinolicus</name>
    <dbReference type="NCBI Taxonomy" id="338963"/>
    <lineage>
        <taxon>Bacteria</taxon>
        <taxon>Pseudomonadati</taxon>
        <taxon>Thermodesulfobacteriota</taxon>
        <taxon>Desulfuromonadia</taxon>
        <taxon>Desulfuromonadales</taxon>
        <taxon>Syntrophotaleaceae</taxon>
        <taxon>Syntrophotalea</taxon>
    </lineage>
</organism>
<accession>Q3A0X8</accession>
<gene>
    <name evidence="3" type="ordered locus">Pcar_2744</name>
</gene>
<dbReference type="eggNOG" id="COG1633">
    <property type="taxonomic scope" value="Bacteria"/>
</dbReference>
<name>Q3A0X8_SYNC1</name>
<dbReference type="AlphaFoldDB" id="Q3A0X8"/>
<dbReference type="EMBL" id="CP000142">
    <property type="protein sequence ID" value="ABA89979.2"/>
    <property type="molecule type" value="Genomic_DNA"/>
</dbReference>
<dbReference type="SUPFAM" id="SSF47240">
    <property type="entry name" value="Ferritin-like"/>
    <property type="match status" value="1"/>
</dbReference>
<evidence type="ECO:0000313" key="3">
    <source>
        <dbReference type="EMBL" id="ABA89979.2"/>
    </source>
</evidence>
<dbReference type="PANTHER" id="PTHR33531">
    <property type="entry name" value="RUBRERYTHRIN SUBFAMILY"/>
    <property type="match status" value="1"/>
</dbReference>
<dbReference type="InterPro" id="IPR003251">
    <property type="entry name" value="Rr_diiron-bd_dom"/>
</dbReference>
<sequence>MPKLPDAAIQEAIKSSLQTEKNAMNFYRMAAGHMQRPQAKQLFELLASEERAHARHFFDLYKGDDLPPFDEYMDQSLKEDQDYLLQQEKALLADLRIRKAMELAMEKEQALEKELRAIAEKIADEEVRRIYLDNAESTRRHFLMIESEYAHLMAMVHETDIDTFVRE</sequence>
<dbReference type="GO" id="GO:0016491">
    <property type="term" value="F:oxidoreductase activity"/>
    <property type="evidence" value="ECO:0007669"/>
    <property type="project" value="InterPro"/>
</dbReference>
<dbReference type="KEGG" id="pca:Pcar_2744"/>
<feature type="coiled-coil region" evidence="1">
    <location>
        <begin position="101"/>
        <end position="128"/>
    </location>
</feature>
<dbReference type="InterPro" id="IPR009078">
    <property type="entry name" value="Ferritin-like_SF"/>
</dbReference>
<protein>
    <submittedName>
        <fullName evidence="3">Ferritin-like domain protein</fullName>
    </submittedName>
</protein>
<dbReference type="GO" id="GO:0046872">
    <property type="term" value="F:metal ion binding"/>
    <property type="evidence" value="ECO:0007669"/>
    <property type="project" value="InterPro"/>
</dbReference>
<evidence type="ECO:0000259" key="2">
    <source>
        <dbReference type="Pfam" id="PF02915"/>
    </source>
</evidence>
<dbReference type="PANTHER" id="PTHR33531:SF7">
    <property type="entry name" value="HYPOTHETICAL MEMBRANE PROTEIN, CONSERVED"/>
    <property type="match status" value="1"/>
</dbReference>
<dbReference type="OrthoDB" id="281675at2"/>
<feature type="domain" description="Rubrerythrin diiron-binding" evidence="2">
    <location>
        <begin position="11"/>
        <end position="142"/>
    </location>
</feature>
<keyword evidence="1" id="KW-0175">Coiled coil</keyword>
<dbReference type="STRING" id="338963.Pcar_2744"/>
<dbReference type="RefSeq" id="WP_011342523.1">
    <property type="nucleotide sequence ID" value="NC_007498.2"/>
</dbReference>
<evidence type="ECO:0000256" key="1">
    <source>
        <dbReference type="SAM" id="Coils"/>
    </source>
</evidence>
<dbReference type="Pfam" id="PF02915">
    <property type="entry name" value="Rubrerythrin"/>
    <property type="match status" value="1"/>
</dbReference>
<dbReference type="Proteomes" id="UP000002534">
    <property type="component" value="Chromosome"/>
</dbReference>
<reference evidence="3 4" key="2">
    <citation type="journal article" date="2012" name="BMC Genomics">
        <title>The genome of Pelobacter carbinolicus reveals surprising metabolic capabilities and physiological features.</title>
        <authorList>
            <person name="Aklujkar M."/>
            <person name="Haveman S.A."/>
            <person name="Didonato R.Jr."/>
            <person name="Chertkov O."/>
            <person name="Han C.S."/>
            <person name="Land M.L."/>
            <person name="Brown P."/>
            <person name="Lovley D.R."/>
        </authorList>
    </citation>
    <scope>NUCLEOTIDE SEQUENCE [LARGE SCALE GENOMIC DNA]</scope>
    <source>
        <strain evidence="4">DSM 2380 / NBRC 103641 / GraBd1</strain>
    </source>
</reference>
<proteinExistence type="predicted"/>
<reference evidence="4" key="1">
    <citation type="submission" date="2005-10" db="EMBL/GenBank/DDBJ databases">
        <title>Complete sequence of Pelobacter carbinolicus DSM 2380.</title>
        <authorList>
            <person name="Copeland A."/>
            <person name="Lucas S."/>
            <person name="Lapidus A."/>
            <person name="Barry K."/>
            <person name="Detter J.C."/>
            <person name="Glavina T."/>
            <person name="Hammon N."/>
            <person name="Israni S."/>
            <person name="Pitluck S."/>
            <person name="Chertkov O."/>
            <person name="Schmutz J."/>
            <person name="Larimer F."/>
            <person name="Land M."/>
            <person name="Kyrpides N."/>
            <person name="Ivanova N."/>
            <person name="Richardson P."/>
        </authorList>
    </citation>
    <scope>NUCLEOTIDE SEQUENCE [LARGE SCALE GENOMIC DNA]</scope>
    <source>
        <strain evidence="4">DSM 2380 / NBRC 103641 / GraBd1</strain>
    </source>
</reference>
<keyword evidence="4" id="KW-1185">Reference proteome</keyword>